<dbReference type="PROSITE" id="PS50850">
    <property type="entry name" value="MFS"/>
    <property type="match status" value="1"/>
</dbReference>
<evidence type="ECO:0000313" key="10">
    <source>
        <dbReference type="Proteomes" id="UP000274212"/>
    </source>
</evidence>
<feature type="transmembrane region" description="Helical" evidence="7">
    <location>
        <begin position="167"/>
        <end position="189"/>
    </location>
</feature>
<feature type="transmembrane region" description="Helical" evidence="7">
    <location>
        <begin position="426"/>
        <end position="446"/>
    </location>
</feature>
<dbReference type="GO" id="GO:0022857">
    <property type="term" value="F:transmembrane transporter activity"/>
    <property type="evidence" value="ECO:0007669"/>
    <property type="project" value="InterPro"/>
</dbReference>
<keyword evidence="5 7" id="KW-1133">Transmembrane helix</keyword>
<dbReference type="InterPro" id="IPR036259">
    <property type="entry name" value="MFS_trans_sf"/>
</dbReference>
<dbReference type="AlphaFoldDB" id="A0A3M5RTK1"/>
<evidence type="ECO:0000256" key="5">
    <source>
        <dbReference type="ARBA" id="ARBA00022989"/>
    </source>
</evidence>
<dbReference type="PANTHER" id="PTHR43045:SF1">
    <property type="entry name" value="SHIKIMATE TRANSPORTER"/>
    <property type="match status" value="1"/>
</dbReference>
<keyword evidence="4 7" id="KW-0812">Transmembrane</keyword>
<dbReference type="Pfam" id="PF07690">
    <property type="entry name" value="MFS_1"/>
    <property type="match status" value="1"/>
</dbReference>
<dbReference type="GO" id="GO:0005886">
    <property type="term" value="C:plasma membrane"/>
    <property type="evidence" value="ECO:0007669"/>
    <property type="project" value="UniProtKB-SubCell"/>
</dbReference>
<feature type="transmembrane region" description="Helical" evidence="7">
    <location>
        <begin position="61"/>
        <end position="82"/>
    </location>
</feature>
<protein>
    <submittedName>
        <fullName evidence="9">Permease of the major facilitator superfamily</fullName>
    </submittedName>
</protein>
<dbReference type="PANTHER" id="PTHR43045">
    <property type="entry name" value="SHIKIMATE TRANSPORTER"/>
    <property type="match status" value="1"/>
</dbReference>
<evidence type="ECO:0000256" key="6">
    <source>
        <dbReference type="ARBA" id="ARBA00023136"/>
    </source>
</evidence>
<dbReference type="InterPro" id="IPR020846">
    <property type="entry name" value="MFS_dom"/>
</dbReference>
<evidence type="ECO:0000256" key="7">
    <source>
        <dbReference type="SAM" id="Phobius"/>
    </source>
</evidence>
<feature type="transmembrane region" description="Helical" evidence="7">
    <location>
        <begin position="458"/>
        <end position="475"/>
    </location>
</feature>
<sequence length="486" mass="51893">MTGSHIGDSNCRNDSGKTRRLCSLSSAVNINYNSMDTTMSDKNRLMPDETKTERKIRLRKVAAATIVGSMLEWYDFYLYALMAATVFSKVFFNPADAQNATLLSFSTFAIGFIARPLGGILFGHLGDKFGRKRMLMVTFCLMGFCTTIIGLIPSYATLGIWAPATLVVIRILQGLGAGAELAAAAVTAYEHADENKRGSQGAWPALGLNLGLLLSSLTVYLLTMQGEAFLLSGGWRIPFIASIVLVMVGLWVRRSIPETIAFQKISEDNKSQVTSNTGIEKAPLLTLLKKDFKGLVVVLLVAIGYNALSYIFKTFSLAYLTLYKGVSANTTSLSVTIASLIAIFTVSCFGALCDRWSSKKVLMAGGTLSAIFAYTFMQLLETGQSLWICVAIGFATGVLAPMMLAPQGSFLSRQFPTNTRSSGVGTGREIGTAIAGGLAPLGALSLVSSSPTHSTNSVVLILVLSAVLLVVASAFDQGGKSSNFKN</sequence>
<evidence type="ECO:0000256" key="3">
    <source>
        <dbReference type="ARBA" id="ARBA00022475"/>
    </source>
</evidence>
<name>A0A3M5RTK1_9PSED</name>
<dbReference type="EMBL" id="RBTT01000024">
    <property type="protein sequence ID" value="RMU12370.1"/>
    <property type="molecule type" value="Genomic_DNA"/>
</dbReference>
<dbReference type="Proteomes" id="UP000274212">
    <property type="component" value="Unassembled WGS sequence"/>
</dbReference>
<dbReference type="Gene3D" id="1.20.1250.20">
    <property type="entry name" value="MFS general substrate transporter like domains"/>
    <property type="match status" value="2"/>
</dbReference>
<evidence type="ECO:0000256" key="2">
    <source>
        <dbReference type="ARBA" id="ARBA00022448"/>
    </source>
</evidence>
<feature type="transmembrane region" description="Helical" evidence="7">
    <location>
        <begin position="385"/>
        <end position="405"/>
    </location>
</feature>
<feature type="transmembrane region" description="Helical" evidence="7">
    <location>
        <begin position="201"/>
        <end position="223"/>
    </location>
</feature>
<gene>
    <name evidence="9" type="ORF">ALP36_100543</name>
</gene>
<accession>A0A3M5RTK1</accession>
<reference evidence="9 10" key="1">
    <citation type="submission" date="2018-08" db="EMBL/GenBank/DDBJ databases">
        <title>Recombination of ecologically and evolutionarily significant loci maintains genetic cohesion in the Pseudomonas syringae species complex.</title>
        <authorList>
            <person name="Dillon M."/>
            <person name="Thakur S."/>
            <person name="Almeida R.N.D."/>
            <person name="Weir B.S."/>
            <person name="Guttman D.S."/>
        </authorList>
    </citation>
    <scope>NUCLEOTIDE SEQUENCE [LARGE SCALE GENOMIC DNA]</scope>
    <source>
        <strain evidence="9 10">ICMP 9829</strain>
    </source>
</reference>
<comment type="subcellular location">
    <subcellularLocation>
        <location evidence="1">Cell membrane</location>
        <topology evidence="1">Multi-pass membrane protein</topology>
    </subcellularLocation>
</comment>
<dbReference type="InterPro" id="IPR005828">
    <property type="entry name" value="MFS_sugar_transport-like"/>
</dbReference>
<dbReference type="SUPFAM" id="SSF103473">
    <property type="entry name" value="MFS general substrate transporter"/>
    <property type="match status" value="1"/>
</dbReference>
<evidence type="ECO:0000256" key="1">
    <source>
        <dbReference type="ARBA" id="ARBA00004651"/>
    </source>
</evidence>
<feature type="transmembrane region" description="Helical" evidence="7">
    <location>
        <begin position="134"/>
        <end position="155"/>
    </location>
</feature>
<feature type="domain" description="Major facilitator superfamily (MFS) profile" evidence="8">
    <location>
        <begin position="61"/>
        <end position="481"/>
    </location>
</feature>
<proteinExistence type="predicted"/>
<feature type="transmembrane region" description="Helical" evidence="7">
    <location>
        <begin position="294"/>
        <end position="312"/>
    </location>
</feature>
<feature type="transmembrane region" description="Helical" evidence="7">
    <location>
        <begin position="332"/>
        <end position="352"/>
    </location>
</feature>
<evidence type="ECO:0000256" key="4">
    <source>
        <dbReference type="ARBA" id="ARBA00022692"/>
    </source>
</evidence>
<keyword evidence="2" id="KW-0813">Transport</keyword>
<keyword evidence="6 7" id="KW-0472">Membrane</keyword>
<feature type="transmembrane region" description="Helical" evidence="7">
    <location>
        <begin position="102"/>
        <end position="122"/>
    </location>
</feature>
<evidence type="ECO:0000259" key="8">
    <source>
        <dbReference type="PROSITE" id="PS50850"/>
    </source>
</evidence>
<comment type="caution">
    <text evidence="9">The sequence shown here is derived from an EMBL/GenBank/DDBJ whole genome shotgun (WGS) entry which is preliminary data.</text>
</comment>
<dbReference type="Pfam" id="PF00083">
    <property type="entry name" value="Sugar_tr"/>
    <property type="match status" value="1"/>
</dbReference>
<organism evidence="9 10">
    <name type="scientific">Pseudomonas syringae pv. coriandricola</name>
    <dbReference type="NCBI Taxonomy" id="264453"/>
    <lineage>
        <taxon>Bacteria</taxon>
        <taxon>Pseudomonadati</taxon>
        <taxon>Pseudomonadota</taxon>
        <taxon>Gammaproteobacteria</taxon>
        <taxon>Pseudomonadales</taxon>
        <taxon>Pseudomonadaceae</taxon>
        <taxon>Pseudomonas</taxon>
    </lineage>
</organism>
<keyword evidence="3" id="KW-1003">Cell membrane</keyword>
<evidence type="ECO:0000313" key="9">
    <source>
        <dbReference type="EMBL" id="RMU12370.1"/>
    </source>
</evidence>
<dbReference type="InterPro" id="IPR011701">
    <property type="entry name" value="MFS"/>
</dbReference>
<feature type="transmembrane region" description="Helical" evidence="7">
    <location>
        <begin position="235"/>
        <end position="252"/>
    </location>
</feature>